<reference evidence="9 10" key="1">
    <citation type="journal article" date="2015" name="Genome Announc.">
        <title>Expanding the biotechnology potential of lactobacilli through comparative genomics of 213 strains and associated genera.</title>
        <authorList>
            <person name="Sun Z."/>
            <person name="Harris H.M."/>
            <person name="McCann A."/>
            <person name="Guo C."/>
            <person name="Argimon S."/>
            <person name="Zhang W."/>
            <person name="Yang X."/>
            <person name="Jeffery I.B."/>
            <person name="Cooney J.C."/>
            <person name="Kagawa T.F."/>
            <person name="Liu W."/>
            <person name="Song Y."/>
            <person name="Salvetti E."/>
            <person name="Wrobel A."/>
            <person name="Rasinkangas P."/>
            <person name="Parkhill J."/>
            <person name="Rea M.C."/>
            <person name="O'Sullivan O."/>
            <person name="Ritari J."/>
            <person name="Douillard F.P."/>
            <person name="Paul Ross R."/>
            <person name="Yang R."/>
            <person name="Briner A.E."/>
            <person name="Felis G.E."/>
            <person name="de Vos W.M."/>
            <person name="Barrangou R."/>
            <person name="Klaenhammer T.R."/>
            <person name="Caufield P.W."/>
            <person name="Cui Y."/>
            <person name="Zhang H."/>
            <person name="O'Toole P.W."/>
        </authorList>
    </citation>
    <scope>NUCLEOTIDE SEQUENCE [LARGE SCALE GENOMIC DNA]</scope>
    <source>
        <strain evidence="9 10">DSM 24301</strain>
    </source>
</reference>
<keyword evidence="10" id="KW-1185">Reference proteome</keyword>
<comment type="subcellular location">
    <subcellularLocation>
        <location evidence="1">Membrane</location>
        <topology evidence="1">Multi-pass membrane protein</topology>
    </subcellularLocation>
</comment>
<feature type="transmembrane region" description="Helical" evidence="8">
    <location>
        <begin position="174"/>
        <end position="197"/>
    </location>
</feature>
<accession>A0A0R2MWY5</accession>
<evidence type="ECO:0000256" key="5">
    <source>
        <dbReference type="ARBA" id="ARBA00022692"/>
    </source>
</evidence>
<dbReference type="EMBL" id="JQCE01000006">
    <property type="protein sequence ID" value="KRO18037.1"/>
    <property type="molecule type" value="Genomic_DNA"/>
</dbReference>
<keyword evidence="4 9" id="KW-0808">Transferase</keyword>
<dbReference type="GO" id="GO:0009234">
    <property type="term" value="P:menaquinone biosynthetic process"/>
    <property type="evidence" value="ECO:0007669"/>
    <property type="project" value="UniProtKB-UniPathway"/>
</dbReference>
<feature type="transmembrane region" description="Helical" evidence="8">
    <location>
        <begin position="74"/>
        <end position="98"/>
    </location>
</feature>
<keyword evidence="5 8" id="KW-0812">Transmembrane</keyword>
<feature type="transmembrane region" description="Helical" evidence="8">
    <location>
        <begin position="283"/>
        <end position="303"/>
    </location>
</feature>
<dbReference type="PANTHER" id="PTHR13929">
    <property type="entry name" value="1,4-DIHYDROXY-2-NAPHTHOATE OCTAPRENYLTRANSFERASE"/>
    <property type="match status" value="1"/>
</dbReference>
<dbReference type="NCBIfam" id="NF004752">
    <property type="entry name" value="PRK06080.1-4"/>
    <property type="match status" value="1"/>
</dbReference>
<dbReference type="GO" id="GO:0016020">
    <property type="term" value="C:membrane"/>
    <property type="evidence" value="ECO:0007669"/>
    <property type="project" value="UniProtKB-SubCell"/>
</dbReference>
<dbReference type="CDD" id="cd13962">
    <property type="entry name" value="PT_UbiA_UBIAD1"/>
    <property type="match status" value="1"/>
</dbReference>
<proteinExistence type="predicted"/>
<name>A0A0R2MWY5_9LACO</name>
<dbReference type="PIRSF" id="PIRSF005355">
    <property type="entry name" value="UBIAD1"/>
    <property type="match status" value="1"/>
</dbReference>
<comment type="pathway">
    <text evidence="2">Quinol/quinone metabolism; menaquinone biosynthesis.</text>
</comment>
<sequence>MEARTKLASILPFLVGILFAALYFQQFNGIDTAIFFVAMLLFDMTTTAINNLMDYHKAKDQTYRDQTNIVGRAHLNPTGVAALIGVMLLIATALGLILVWRTDWLLLLIGAVCFGIGIFYTFGPLPLSRLPLGEVFSGVTMGLAIPFIAIYVNVDAAKLLNLTITWPRFDLSGDFVALILIGLTCVPCMATIANVMLANNLSDYDEDVQNGRTTLPMYLGKKWGLVLYQFLAYVGYPVIVLVVALGGLPVATLLMLISLPWVIKNTNRFVAKQVKAETFVTAVRTLVIENGSLILAMLIGWGLPG</sequence>
<feature type="transmembrane region" description="Helical" evidence="8">
    <location>
        <begin position="135"/>
        <end position="154"/>
    </location>
</feature>
<dbReference type="STRING" id="1293598.IV56_GL001833"/>
<feature type="transmembrane region" description="Helical" evidence="8">
    <location>
        <begin position="104"/>
        <end position="123"/>
    </location>
</feature>
<dbReference type="UniPathway" id="UPA00079"/>
<comment type="caution">
    <text evidence="9">The sequence shown here is derived from an EMBL/GenBank/DDBJ whole genome shotgun (WGS) entry which is preliminary data.</text>
</comment>
<keyword evidence="6 8" id="KW-1133">Transmembrane helix</keyword>
<dbReference type="PANTHER" id="PTHR13929:SF0">
    <property type="entry name" value="UBIA PRENYLTRANSFERASE DOMAIN-CONTAINING PROTEIN 1"/>
    <property type="match status" value="1"/>
</dbReference>
<dbReference type="GO" id="GO:0042371">
    <property type="term" value="P:vitamin K biosynthetic process"/>
    <property type="evidence" value="ECO:0007669"/>
    <property type="project" value="TreeGrafter"/>
</dbReference>
<dbReference type="InterPro" id="IPR000537">
    <property type="entry name" value="UbiA_prenyltransferase"/>
</dbReference>
<dbReference type="PATRIC" id="fig|1293598.4.peg.1909"/>
<dbReference type="Gene3D" id="1.10.357.140">
    <property type="entry name" value="UbiA prenyltransferase"/>
    <property type="match status" value="1"/>
</dbReference>
<protein>
    <submittedName>
        <fullName evidence="9">1,4-dihydroxy-2-naphthoate octaprenyltransferase</fullName>
    </submittedName>
</protein>
<organism evidence="9 10">
    <name type="scientific">Lacticaseibacillus saniviri JCM 17471 = DSM 24301</name>
    <dbReference type="NCBI Taxonomy" id="1293598"/>
    <lineage>
        <taxon>Bacteria</taxon>
        <taxon>Bacillati</taxon>
        <taxon>Bacillota</taxon>
        <taxon>Bacilli</taxon>
        <taxon>Lactobacillales</taxon>
        <taxon>Lactobacillaceae</taxon>
        <taxon>Lacticaseibacillus</taxon>
    </lineage>
</organism>
<keyword evidence="7 8" id="KW-0472">Membrane</keyword>
<dbReference type="InterPro" id="IPR026046">
    <property type="entry name" value="UBIAD1"/>
</dbReference>
<dbReference type="Proteomes" id="UP000050969">
    <property type="component" value="Unassembled WGS sequence"/>
</dbReference>
<evidence type="ECO:0000256" key="1">
    <source>
        <dbReference type="ARBA" id="ARBA00004141"/>
    </source>
</evidence>
<evidence type="ECO:0000256" key="6">
    <source>
        <dbReference type="ARBA" id="ARBA00022989"/>
    </source>
</evidence>
<gene>
    <name evidence="9" type="ORF">IV56_GL001833</name>
</gene>
<evidence type="ECO:0000256" key="3">
    <source>
        <dbReference type="ARBA" id="ARBA00022428"/>
    </source>
</evidence>
<evidence type="ECO:0000256" key="2">
    <source>
        <dbReference type="ARBA" id="ARBA00004863"/>
    </source>
</evidence>
<keyword evidence="3" id="KW-0474">Menaquinone biosynthesis</keyword>
<evidence type="ECO:0000256" key="8">
    <source>
        <dbReference type="SAM" id="Phobius"/>
    </source>
</evidence>
<dbReference type="GO" id="GO:0004659">
    <property type="term" value="F:prenyltransferase activity"/>
    <property type="evidence" value="ECO:0007669"/>
    <property type="project" value="InterPro"/>
</dbReference>
<evidence type="ECO:0000313" key="9">
    <source>
        <dbReference type="EMBL" id="KRO18037.1"/>
    </source>
</evidence>
<dbReference type="InterPro" id="IPR044878">
    <property type="entry name" value="UbiA_sf"/>
</dbReference>
<evidence type="ECO:0000256" key="4">
    <source>
        <dbReference type="ARBA" id="ARBA00022679"/>
    </source>
</evidence>
<evidence type="ECO:0000313" key="10">
    <source>
        <dbReference type="Proteomes" id="UP000050969"/>
    </source>
</evidence>
<dbReference type="AlphaFoldDB" id="A0A0R2MWY5"/>
<feature type="transmembrane region" description="Helical" evidence="8">
    <location>
        <begin position="7"/>
        <end position="27"/>
    </location>
</feature>
<dbReference type="Pfam" id="PF01040">
    <property type="entry name" value="UbiA"/>
    <property type="match status" value="1"/>
</dbReference>
<evidence type="ECO:0000256" key="7">
    <source>
        <dbReference type="ARBA" id="ARBA00023136"/>
    </source>
</evidence>
<feature type="transmembrane region" description="Helical" evidence="8">
    <location>
        <begin position="242"/>
        <end position="263"/>
    </location>
</feature>